<keyword evidence="5" id="KW-0539">Nucleus</keyword>
<evidence type="ECO:0000256" key="1">
    <source>
        <dbReference type="ARBA" id="ARBA00004604"/>
    </source>
</evidence>
<evidence type="ECO:0000256" key="5">
    <source>
        <dbReference type="ARBA" id="ARBA00023242"/>
    </source>
</evidence>
<dbReference type="GO" id="GO:0000428">
    <property type="term" value="C:DNA-directed RNA polymerase complex"/>
    <property type="evidence" value="ECO:0007669"/>
    <property type="project" value="UniProtKB-KW"/>
</dbReference>
<dbReference type="Proteomes" id="UP000616769">
    <property type="component" value="Unassembled WGS sequence"/>
</dbReference>
<reference evidence="10" key="2">
    <citation type="journal article" date="2020" name="PLoS Negl. Trop. Dis.">
        <title>High-quality nuclear genome for Sarcoptes scabiei-A critical resource for a neglected parasite.</title>
        <authorList>
            <person name="Korhonen P.K."/>
            <person name="Gasser R.B."/>
            <person name="Ma G."/>
            <person name="Wang T."/>
            <person name="Stroehlein A.J."/>
            <person name="Young N.D."/>
            <person name="Ang C.S."/>
            <person name="Fernando D.D."/>
            <person name="Lu H.C."/>
            <person name="Taylor S."/>
            <person name="Reynolds S.L."/>
            <person name="Mofiz E."/>
            <person name="Najaraj S.H."/>
            <person name="Gowda H."/>
            <person name="Madugundu A."/>
            <person name="Renuse S."/>
            <person name="Holt D."/>
            <person name="Pandey A."/>
            <person name="Papenfuss A.T."/>
            <person name="Fischer K."/>
        </authorList>
    </citation>
    <scope>NUCLEOTIDE SEQUENCE [LARGE SCALE GENOMIC DNA]</scope>
</reference>
<dbReference type="EMBL" id="WVUK01000065">
    <property type="protein sequence ID" value="KAF7489187.1"/>
    <property type="molecule type" value="Genomic_DNA"/>
</dbReference>
<dbReference type="InterPro" id="IPR009668">
    <property type="entry name" value="RNA_pol-assoc_fac_A49-like"/>
</dbReference>
<accession>A0A132AKB1</accession>
<proteinExistence type="inferred from homology"/>
<dbReference type="VEuPathDB" id="VectorBase:SSCA002580"/>
<reference evidence="8 11" key="1">
    <citation type="journal article" date="2015" name="Parasit. Vectors">
        <title>Draft genome of the scabies mite.</title>
        <authorList>
            <person name="Rider S.D.Jr."/>
            <person name="Morgan M.S."/>
            <person name="Arlian L.G."/>
        </authorList>
    </citation>
    <scope>NUCLEOTIDE SEQUENCE [LARGE SCALE GENOMIC DNA]</scope>
    <source>
        <strain evidence="8">Arlian Lab</strain>
    </source>
</reference>
<keyword evidence="3 8" id="KW-0240">DNA-directed RNA polymerase</keyword>
<reference evidence="7" key="3">
    <citation type="submission" date="2020-01" db="EMBL/GenBank/DDBJ databases">
        <authorList>
            <person name="Korhonen P.K.K."/>
            <person name="Guangxu M.G."/>
            <person name="Wang T.W."/>
            <person name="Stroehlein A.J.S."/>
            <person name="Young N.D."/>
            <person name="Ang C.-S.A."/>
            <person name="Fernando D.W.F."/>
            <person name="Lu H.L."/>
            <person name="Taylor S.T."/>
            <person name="Ehtesham M.E.M."/>
            <person name="Najaraj S.H.N."/>
            <person name="Harsha G.H.G."/>
            <person name="Madugundu A.M."/>
            <person name="Renuse S.R."/>
            <person name="Holt D.H."/>
            <person name="Pandey A.P."/>
            <person name="Papenfuss A.P."/>
            <person name="Gasser R.B.G."/>
            <person name="Fischer K.F."/>
        </authorList>
    </citation>
    <scope>NUCLEOTIDE SEQUENCE</scope>
    <source>
        <strain evidence="7">SSS_KF_BRIS2020</strain>
    </source>
</reference>
<evidence type="ECO:0000313" key="10">
    <source>
        <dbReference type="Proteomes" id="UP000070412"/>
    </source>
</evidence>
<evidence type="ECO:0000313" key="11">
    <source>
        <dbReference type="Proteomes" id="UP000616769"/>
    </source>
</evidence>
<evidence type="ECO:0000256" key="3">
    <source>
        <dbReference type="ARBA" id="ARBA00022478"/>
    </source>
</evidence>
<name>A0A132AKB1_SARSC</name>
<evidence type="ECO:0000313" key="7">
    <source>
        <dbReference type="EMBL" id="KAF7489187.1"/>
    </source>
</evidence>
<dbReference type="GO" id="GO:0005730">
    <property type="term" value="C:nucleolus"/>
    <property type="evidence" value="ECO:0007669"/>
    <property type="project" value="UniProtKB-SubCell"/>
</dbReference>
<reference evidence="9" key="4">
    <citation type="submission" date="2022-06" db="UniProtKB">
        <authorList>
            <consortium name="EnsemblMetazoa"/>
        </authorList>
    </citation>
    <scope>IDENTIFICATION</scope>
</reference>
<comment type="subcellular location">
    <subcellularLocation>
        <location evidence="1">Nucleus</location>
        <location evidence="1">Nucleolus</location>
    </subcellularLocation>
</comment>
<dbReference type="GO" id="GO:0006351">
    <property type="term" value="P:DNA-templated transcription"/>
    <property type="evidence" value="ECO:0007669"/>
    <property type="project" value="InterPro"/>
</dbReference>
<dbReference type="Proteomes" id="UP000070412">
    <property type="component" value="Unassembled WGS sequence"/>
</dbReference>
<keyword evidence="10" id="KW-1185">Reference proteome</keyword>
<keyword evidence="4" id="KW-0804">Transcription</keyword>
<dbReference type="AlphaFoldDB" id="A0A132AKB1"/>
<gene>
    <name evidence="8" type="ORF">QR98_0099720</name>
    <name evidence="7" type="ORF">SSS_1634</name>
</gene>
<comment type="similarity">
    <text evidence="2">Belongs to the eukaryotic RPA49/POLR1E RNA polymerase subunit family.</text>
</comment>
<evidence type="ECO:0000256" key="2">
    <source>
        <dbReference type="ARBA" id="ARBA00009430"/>
    </source>
</evidence>
<feature type="region of interest" description="Disordered" evidence="6">
    <location>
        <begin position="158"/>
        <end position="177"/>
    </location>
</feature>
<sequence>MEYRKVYLKFLSNDDEKSSQNSPSNNLVYWPATSSPKDPKFSFKEINGRSKLVADDIVIQFESFSDESENDFDYYIAYLDSNKLQCQQTKLYRMLPNYSFKNLADEQEKNRDGSSSKRLSKREQLDELKGKFGSKKSQRDLAKKRKYDIQFGDGEANNLPIVENQTQSDQTTSEKTEAQTLTMILPNKNPQAKSVSEVYQINEIITELEKQSMEEFENELFAKIKNDFIKMLASKKGADSQQHRLMAIYADLLLQMLKLSLWDMRKADPLPEVVGDIKKHIFERFTSTKSISSRQLRYVITDQNRDRILIYICILVIVLNDFKPIDIEKMQTNFQTPITRLRRILELIGCYIENKRNLNGTIVKVAVFRLPLNVYKEPNKIKRLKT</sequence>
<evidence type="ECO:0000256" key="4">
    <source>
        <dbReference type="ARBA" id="ARBA00023163"/>
    </source>
</evidence>
<dbReference type="Pfam" id="PF06870">
    <property type="entry name" value="RNA_pol_I_A49"/>
    <property type="match status" value="1"/>
</dbReference>
<dbReference type="GO" id="GO:0003677">
    <property type="term" value="F:DNA binding"/>
    <property type="evidence" value="ECO:0007669"/>
    <property type="project" value="InterPro"/>
</dbReference>
<protein>
    <submittedName>
        <fullName evidence="8 9">DNA-directed RNA polymerase I subunit RPA49-like protein</fullName>
    </submittedName>
</protein>
<evidence type="ECO:0000256" key="6">
    <source>
        <dbReference type="SAM" id="MobiDB-lite"/>
    </source>
</evidence>
<dbReference type="EnsemblMetazoa" id="SSS_1634s_mrna">
    <property type="protein sequence ID" value="KAF7489187.1"/>
    <property type="gene ID" value="SSS_1634"/>
</dbReference>
<evidence type="ECO:0000313" key="8">
    <source>
        <dbReference type="EMBL" id="KPM11401.1"/>
    </source>
</evidence>
<organism evidence="8 11">
    <name type="scientific">Sarcoptes scabiei</name>
    <name type="common">Itch mite</name>
    <name type="synonym">Acarus scabiei</name>
    <dbReference type="NCBI Taxonomy" id="52283"/>
    <lineage>
        <taxon>Eukaryota</taxon>
        <taxon>Metazoa</taxon>
        <taxon>Ecdysozoa</taxon>
        <taxon>Arthropoda</taxon>
        <taxon>Chelicerata</taxon>
        <taxon>Arachnida</taxon>
        <taxon>Acari</taxon>
        <taxon>Acariformes</taxon>
        <taxon>Sarcoptiformes</taxon>
        <taxon>Astigmata</taxon>
        <taxon>Psoroptidia</taxon>
        <taxon>Sarcoptoidea</taxon>
        <taxon>Sarcoptidae</taxon>
        <taxon>Sarcoptinae</taxon>
        <taxon>Sarcoptes</taxon>
    </lineage>
</organism>
<dbReference type="PANTHER" id="PTHR14440">
    <property type="entry name" value="DNA-DIRECTED RNA POLYMERASE I SUBUNIT RPA49"/>
    <property type="match status" value="1"/>
</dbReference>
<dbReference type="EMBL" id="JXLN01017096">
    <property type="protein sequence ID" value="KPM11401.1"/>
    <property type="molecule type" value="Genomic_DNA"/>
</dbReference>
<evidence type="ECO:0000313" key="9">
    <source>
        <dbReference type="EnsemblMetazoa" id="KAF7489187.1"/>
    </source>
</evidence>
<dbReference type="OrthoDB" id="277398at2759"/>